<dbReference type="EMBL" id="AODQ01000098">
    <property type="protein sequence ID" value="EMR01666.1"/>
    <property type="molecule type" value="Genomic_DNA"/>
</dbReference>
<name>M7N367_9BACT</name>
<comment type="caution">
    <text evidence="1">The sequence shown here is derived from an EMBL/GenBank/DDBJ whole genome shotgun (WGS) entry which is preliminary data.</text>
</comment>
<protein>
    <recommendedName>
        <fullName evidence="3">YrdC-like domain-containing protein</fullName>
    </recommendedName>
</protein>
<dbReference type="eggNOG" id="COG0009">
    <property type="taxonomic scope" value="Bacteria"/>
</dbReference>
<dbReference type="SUPFAM" id="SSF55821">
    <property type="entry name" value="YrdC/RibB"/>
    <property type="match status" value="1"/>
</dbReference>
<keyword evidence="2" id="KW-1185">Reference proteome</keyword>
<proteinExistence type="predicted"/>
<sequence length="174" mass="18784">MMSNPDTLARHLRNGGFLVLADKSGAWLLANPRNPQALETAAAGAVLPLTKGFVLIGAMDRLYEYVQRFPDLAWDIAEGSEKALLIWYEGGKGVPAAMLDDKGWVGVMLNRCKPLQALLEKLGHGLLCLPLAGAGEGWQALPDVLPLPSDPGLRLAPERIMRLGIGGDVKFLKY</sequence>
<dbReference type="AlphaFoldDB" id="M7N367"/>
<dbReference type="RefSeq" id="WP_009196596.1">
    <property type="nucleotide sequence ID" value="NZ_AODQ01000098.1"/>
</dbReference>
<gene>
    <name evidence="1" type="ORF">ADICEAN_03213</name>
</gene>
<reference evidence="1 2" key="1">
    <citation type="journal article" date="2013" name="Genome Announc.">
        <title>Draft Genome Sequence of Cesiribacter andamanensis Strain AMV16T, Isolated from a Soil Sample from a Mud Volcano in the Andaman Islands, India.</title>
        <authorList>
            <person name="Shivaji S."/>
            <person name="Ara S."/>
            <person name="Begum Z."/>
            <person name="Srinivas T.N."/>
            <person name="Singh A."/>
            <person name="Kumar Pinnaka A."/>
        </authorList>
    </citation>
    <scope>NUCLEOTIDE SEQUENCE [LARGE SCALE GENOMIC DNA]</scope>
    <source>
        <strain evidence="1 2">AMV16</strain>
    </source>
</reference>
<evidence type="ECO:0000313" key="2">
    <source>
        <dbReference type="Proteomes" id="UP000011910"/>
    </source>
</evidence>
<accession>M7N367</accession>
<organism evidence="1 2">
    <name type="scientific">Cesiribacter andamanensis AMV16</name>
    <dbReference type="NCBI Taxonomy" id="1279009"/>
    <lineage>
        <taxon>Bacteria</taxon>
        <taxon>Pseudomonadati</taxon>
        <taxon>Bacteroidota</taxon>
        <taxon>Cytophagia</taxon>
        <taxon>Cytophagales</taxon>
        <taxon>Cesiribacteraceae</taxon>
        <taxon>Cesiribacter</taxon>
    </lineage>
</organism>
<evidence type="ECO:0000313" key="1">
    <source>
        <dbReference type="EMBL" id="EMR01666.1"/>
    </source>
</evidence>
<dbReference type="InterPro" id="IPR017945">
    <property type="entry name" value="DHBP_synth_RibB-like_a/b_dom"/>
</dbReference>
<dbReference type="OrthoDB" id="9814580at2"/>
<dbReference type="STRING" id="1279009.ADICEAN_03213"/>
<dbReference type="Proteomes" id="UP000011910">
    <property type="component" value="Unassembled WGS sequence"/>
</dbReference>
<evidence type="ECO:0008006" key="3">
    <source>
        <dbReference type="Google" id="ProtNLM"/>
    </source>
</evidence>